<keyword evidence="1" id="KW-0812">Transmembrane</keyword>
<keyword evidence="1" id="KW-1133">Transmembrane helix</keyword>
<keyword evidence="1" id="KW-0472">Membrane</keyword>
<evidence type="ECO:0000313" key="3">
    <source>
        <dbReference type="Proteomes" id="UP000799118"/>
    </source>
</evidence>
<feature type="transmembrane region" description="Helical" evidence="1">
    <location>
        <begin position="64"/>
        <end position="84"/>
    </location>
</feature>
<name>A0A6A4ISB4_9AGAR</name>
<feature type="non-terminal residue" evidence="2">
    <location>
        <position position="183"/>
    </location>
</feature>
<dbReference type="EMBL" id="ML769383">
    <property type="protein sequence ID" value="KAE9411478.1"/>
    <property type="molecule type" value="Genomic_DNA"/>
</dbReference>
<proteinExistence type="predicted"/>
<organism evidence="2 3">
    <name type="scientific">Gymnopus androsaceus JB14</name>
    <dbReference type="NCBI Taxonomy" id="1447944"/>
    <lineage>
        <taxon>Eukaryota</taxon>
        <taxon>Fungi</taxon>
        <taxon>Dikarya</taxon>
        <taxon>Basidiomycota</taxon>
        <taxon>Agaricomycotina</taxon>
        <taxon>Agaricomycetes</taxon>
        <taxon>Agaricomycetidae</taxon>
        <taxon>Agaricales</taxon>
        <taxon>Marasmiineae</taxon>
        <taxon>Omphalotaceae</taxon>
        <taxon>Gymnopus</taxon>
    </lineage>
</organism>
<dbReference type="Proteomes" id="UP000799118">
    <property type="component" value="Unassembled WGS sequence"/>
</dbReference>
<dbReference type="AlphaFoldDB" id="A0A6A4ISB4"/>
<gene>
    <name evidence="2" type="ORF">BT96DRAFT_912039</name>
</gene>
<accession>A0A6A4ISB4</accession>
<sequence>MPPFLLSNRHYHCFSSLESTALVEIIRYLLWPSSTLSWLCGSRSETLHSFNRRGAEENPPYNPITITLVILFAIIFPFLFLYSIRSFIRRRRTRERRESASCQRNIQRLLAIHNSLTEPLPLYFPPGSRPPSYVEICIPDSSTAAPEKTKLEAPAPVHNRERSGVCFHTFGITARTFHSKPSS</sequence>
<keyword evidence="3" id="KW-1185">Reference proteome</keyword>
<reference evidence="2" key="1">
    <citation type="journal article" date="2019" name="Environ. Microbiol.">
        <title>Fungal ecological strategies reflected in gene transcription - a case study of two litter decomposers.</title>
        <authorList>
            <person name="Barbi F."/>
            <person name="Kohler A."/>
            <person name="Barry K."/>
            <person name="Baskaran P."/>
            <person name="Daum C."/>
            <person name="Fauchery L."/>
            <person name="Ihrmark K."/>
            <person name="Kuo A."/>
            <person name="LaButti K."/>
            <person name="Lipzen A."/>
            <person name="Morin E."/>
            <person name="Grigoriev I.V."/>
            <person name="Henrissat B."/>
            <person name="Lindahl B."/>
            <person name="Martin F."/>
        </authorList>
    </citation>
    <scope>NUCLEOTIDE SEQUENCE</scope>
    <source>
        <strain evidence="2">JB14</strain>
    </source>
</reference>
<evidence type="ECO:0000313" key="2">
    <source>
        <dbReference type="EMBL" id="KAE9411478.1"/>
    </source>
</evidence>
<protein>
    <submittedName>
        <fullName evidence="2">Uncharacterized protein</fullName>
    </submittedName>
</protein>
<evidence type="ECO:0000256" key="1">
    <source>
        <dbReference type="SAM" id="Phobius"/>
    </source>
</evidence>